<accession>A0A561D2X1</accession>
<sequence length="682" mass="75791">MISKKSYIFIVIIFFFLSTCIPSIVSAEEQILPGEPTQVDIIVNDPPATVEQTPPIVEPALVEETTPIVEPALVEETTPIVEPALVEETTPAADTIKPTLLVKSITLQSDRLFVNGTVADNQPTTQPLTINVIYPDGHKDPLVPDSGGKWSFQTSVTAKLNHYKIEAIDASNNITEIFVQRPYIQSITMNVFKYRQKVYESPEPYKEEDVTASVNILEKDVITRASLNQMIIIELSDTLSNAIDNSNNPFIIYDKNQKEVPFDVNFIPHSNKITLTNKVPLNPGETYYLRFNPSLISLDYNEGMRKLVDNLNNPFFSITKQFTTVSNAAKNFAINGYTVQEMTNLQQLPHGAYNNNVNNCAICHNTHKGANSSLESKDIAQGYCIACHDGTTGPKMVNFDSSIKSKHETQKITEHDTKSGSCTACHNPHLTWSEDNPNLLNDHYVYEHNAEDNWEGNLVGKIDSNVQMCEACHGRFTYSYKSLAEKSGGYNVLHYRQESTAIGNITETAEVKNGVTNKVLHVDDYNLCFTCHNSEKQSKDGTKDILTYYTNSNSQHKLTALDGSKLNGSLPCSECHDTHASKNILLLKDKLGHENQQVFSLTKIDDWTDQKKREYCLTCHNGKTSLFGVTGKAIFDETGQSLISTSDSVKAGHAKDGTQVCSECHSQSKSFTEAVHSPITTP</sequence>
<dbReference type="AlphaFoldDB" id="A0A561D2X1"/>
<reference evidence="2 3" key="1">
    <citation type="submission" date="2019-06" db="EMBL/GenBank/DDBJ databases">
        <title>Sorghum-associated microbial communities from plants grown in Nebraska, USA.</title>
        <authorList>
            <person name="Schachtman D."/>
        </authorList>
    </citation>
    <scope>NUCLEOTIDE SEQUENCE [LARGE SCALE GENOMIC DNA]</scope>
    <source>
        <strain evidence="2 3">2482</strain>
    </source>
</reference>
<dbReference type="Gene3D" id="3.90.10.10">
    <property type="entry name" value="Cytochrome C3"/>
    <property type="match status" value="1"/>
</dbReference>
<keyword evidence="1" id="KW-0732">Signal</keyword>
<gene>
    <name evidence="2" type="ORF">FB550_11043</name>
</gene>
<organism evidence="2 3">
    <name type="scientific">Neobacillus bataviensis</name>
    <dbReference type="NCBI Taxonomy" id="220685"/>
    <lineage>
        <taxon>Bacteria</taxon>
        <taxon>Bacillati</taxon>
        <taxon>Bacillota</taxon>
        <taxon>Bacilli</taxon>
        <taxon>Bacillales</taxon>
        <taxon>Bacillaceae</taxon>
        <taxon>Neobacillus</taxon>
    </lineage>
</organism>
<dbReference type="SUPFAM" id="SSF48695">
    <property type="entry name" value="Multiheme cytochromes"/>
    <property type="match status" value="1"/>
</dbReference>
<evidence type="ECO:0000313" key="3">
    <source>
        <dbReference type="Proteomes" id="UP000319671"/>
    </source>
</evidence>
<name>A0A561D2X1_9BACI</name>
<dbReference type="InterPro" id="IPR036280">
    <property type="entry name" value="Multihaem_cyt_sf"/>
</dbReference>
<comment type="caution">
    <text evidence="2">The sequence shown here is derived from an EMBL/GenBank/DDBJ whole genome shotgun (WGS) entry which is preliminary data.</text>
</comment>
<dbReference type="Proteomes" id="UP000319671">
    <property type="component" value="Unassembled WGS sequence"/>
</dbReference>
<dbReference type="PANTHER" id="PTHR35038:SF6">
    <property type="entry name" value="SURFACE LOCALIZED DECAHEME CYTOCHROME C LIPOPROTEIN"/>
    <property type="match status" value="1"/>
</dbReference>
<evidence type="ECO:0000313" key="2">
    <source>
        <dbReference type="EMBL" id="TWD97438.1"/>
    </source>
</evidence>
<evidence type="ECO:0000256" key="1">
    <source>
        <dbReference type="ARBA" id="ARBA00022729"/>
    </source>
</evidence>
<dbReference type="PANTHER" id="PTHR35038">
    <property type="entry name" value="DISSIMILATORY SULFITE REDUCTASE SIRA"/>
    <property type="match status" value="1"/>
</dbReference>
<dbReference type="InterPro" id="IPR051829">
    <property type="entry name" value="Multiheme_Cytochr_ET"/>
</dbReference>
<protein>
    <submittedName>
        <fullName evidence="2">Doubled CXXCH motif protein</fullName>
    </submittedName>
</protein>
<proteinExistence type="predicted"/>
<keyword evidence="3" id="KW-1185">Reference proteome</keyword>
<dbReference type="CDD" id="cd08168">
    <property type="entry name" value="Cytochrom_C3"/>
    <property type="match status" value="1"/>
</dbReference>
<dbReference type="EMBL" id="VIVN01000010">
    <property type="protein sequence ID" value="TWD97438.1"/>
    <property type="molecule type" value="Genomic_DNA"/>
</dbReference>
<dbReference type="RefSeq" id="WP_144566669.1">
    <property type="nucleotide sequence ID" value="NZ_VIVN01000010.1"/>
</dbReference>
<dbReference type="GO" id="GO:0016491">
    <property type="term" value="F:oxidoreductase activity"/>
    <property type="evidence" value="ECO:0007669"/>
    <property type="project" value="TreeGrafter"/>
</dbReference>